<sequence length="134" mass="15303">MSENSLKSHNVLTLNTTSFPQCRLLEQCTESTPFNQNIHFWTFPPKRSICISVIQGPRDEISSSGDRMKEQAPANNNNNRMAGSELGLVWGEEESAFERENWIPCWSWGSRMKTTECFLDWMSLGGMSRCLSSF</sequence>
<evidence type="ECO:0000256" key="1">
    <source>
        <dbReference type="SAM" id="MobiDB-lite"/>
    </source>
</evidence>
<proteinExistence type="predicted"/>
<name>A0AAV4TQE1_CAEEX</name>
<dbReference type="AlphaFoldDB" id="A0AAV4TQE1"/>
<dbReference type="Proteomes" id="UP001054945">
    <property type="component" value="Unassembled WGS sequence"/>
</dbReference>
<evidence type="ECO:0000313" key="2">
    <source>
        <dbReference type="EMBL" id="GIY47341.1"/>
    </source>
</evidence>
<keyword evidence="3" id="KW-1185">Reference proteome</keyword>
<organism evidence="2 3">
    <name type="scientific">Caerostris extrusa</name>
    <name type="common">Bark spider</name>
    <name type="synonym">Caerostris bankana</name>
    <dbReference type="NCBI Taxonomy" id="172846"/>
    <lineage>
        <taxon>Eukaryota</taxon>
        <taxon>Metazoa</taxon>
        <taxon>Ecdysozoa</taxon>
        <taxon>Arthropoda</taxon>
        <taxon>Chelicerata</taxon>
        <taxon>Arachnida</taxon>
        <taxon>Araneae</taxon>
        <taxon>Araneomorphae</taxon>
        <taxon>Entelegynae</taxon>
        <taxon>Araneoidea</taxon>
        <taxon>Araneidae</taxon>
        <taxon>Caerostris</taxon>
    </lineage>
</organism>
<protein>
    <submittedName>
        <fullName evidence="2">Uncharacterized protein</fullName>
    </submittedName>
</protein>
<dbReference type="EMBL" id="BPLR01011567">
    <property type="protein sequence ID" value="GIY47341.1"/>
    <property type="molecule type" value="Genomic_DNA"/>
</dbReference>
<feature type="compositionally biased region" description="Basic and acidic residues" evidence="1">
    <location>
        <begin position="60"/>
        <end position="70"/>
    </location>
</feature>
<reference evidence="2 3" key="1">
    <citation type="submission" date="2021-06" db="EMBL/GenBank/DDBJ databases">
        <title>Caerostris extrusa draft genome.</title>
        <authorList>
            <person name="Kono N."/>
            <person name="Arakawa K."/>
        </authorList>
    </citation>
    <scope>NUCLEOTIDE SEQUENCE [LARGE SCALE GENOMIC DNA]</scope>
</reference>
<accession>A0AAV4TQE1</accession>
<feature type="region of interest" description="Disordered" evidence="1">
    <location>
        <begin position="60"/>
        <end position="80"/>
    </location>
</feature>
<comment type="caution">
    <text evidence="2">The sequence shown here is derived from an EMBL/GenBank/DDBJ whole genome shotgun (WGS) entry which is preliminary data.</text>
</comment>
<evidence type="ECO:0000313" key="3">
    <source>
        <dbReference type="Proteomes" id="UP001054945"/>
    </source>
</evidence>
<gene>
    <name evidence="2" type="ORF">CEXT_50151</name>
</gene>